<evidence type="ECO:0000313" key="2">
    <source>
        <dbReference type="EMBL" id="SCZ62039.1"/>
    </source>
</evidence>
<sequence length="110" mass="12260">MMSKIYIHGAYALHQRLGYRLRRLSNLMKARLDMNLAPLGVSRLDSCALSGVGLKHICTPSGIADHIGITRQATSLLLLQVRNDGLIEQSFEETDDRSRRLGLTKKGQEV</sequence>
<dbReference type="InterPro" id="IPR036390">
    <property type="entry name" value="WH_DNA-bd_sf"/>
</dbReference>
<dbReference type="InterPro" id="IPR000835">
    <property type="entry name" value="HTH_MarR-typ"/>
</dbReference>
<organism evidence="2 3">
    <name type="scientific">Epibacterium ulvae</name>
    <dbReference type="NCBI Taxonomy" id="1156985"/>
    <lineage>
        <taxon>Bacteria</taxon>
        <taxon>Pseudomonadati</taxon>
        <taxon>Pseudomonadota</taxon>
        <taxon>Alphaproteobacteria</taxon>
        <taxon>Rhodobacterales</taxon>
        <taxon>Roseobacteraceae</taxon>
        <taxon>Epibacterium</taxon>
    </lineage>
</organism>
<dbReference type="GO" id="GO:0003677">
    <property type="term" value="F:DNA binding"/>
    <property type="evidence" value="ECO:0007669"/>
    <property type="project" value="UniProtKB-KW"/>
</dbReference>
<dbReference type="Gene3D" id="1.10.10.10">
    <property type="entry name" value="Winged helix-like DNA-binding domain superfamily/Winged helix DNA-binding domain"/>
    <property type="match status" value="1"/>
</dbReference>
<keyword evidence="3" id="KW-1185">Reference proteome</keyword>
<dbReference type="InterPro" id="IPR036388">
    <property type="entry name" value="WH-like_DNA-bd_sf"/>
</dbReference>
<feature type="domain" description="HTH marR-type" evidence="1">
    <location>
        <begin position="14"/>
        <end position="110"/>
    </location>
</feature>
<dbReference type="GO" id="GO:0003700">
    <property type="term" value="F:DNA-binding transcription factor activity"/>
    <property type="evidence" value="ECO:0007669"/>
    <property type="project" value="InterPro"/>
</dbReference>
<name>A0A1G5QLM0_9RHOB</name>
<gene>
    <name evidence="2" type="ORF">SAMN04488118_104329</name>
</gene>
<dbReference type="PROSITE" id="PS50995">
    <property type="entry name" value="HTH_MARR_2"/>
    <property type="match status" value="1"/>
</dbReference>
<reference evidence="2 3" key="1">
    <citation type="submission" date="2016-10" db="EMBL/GenBank/DDBJ databases">
        <authorList>
            <person name="de Groot N.N."/>
        </authorList>
    </citation>
    <scope>NUCLEOTIDE SEQUENCE [LARGE SCALE GENOMIC DNA]</scope>
    <source>
        <strain evidence="2 3">U95</strain>
    </source>
</reference>
<dbReference type="Proteomes" id="UP000198767">
    <property type="component" value="Unassembled WGS sequence"/>
</dbReference>
<protein>
    <submittedName>
        <fullName evidence="2">DNA-binding transcriptional regulator, MarR family</fullName>
    </submittedName>
</protein>
<evidence type="ECO:0000259" key="1">
    <source>
        <dbReference type="PROSITE" id="PS50995"/>
    </source>
</evidence>
<dbReference type="EMBL" id="FMWG01000004">
    <property type="protein sequence ID" value="SCZ62039.1"/>
    <property type="molecule type" value="Genomic_DNA"/>
</dbReference>
<dbReference type="STRING" id="1156985.SAMN04488118_104329"/>
<accession>A0A1G5QLM0</accession>
<dbReference type="SUPFAM" id="SSF46785">
    <property type="entry name" value="Winged helix' DNA-binding domain"/>
    <property type="match status" value="1"/>
</dbReference>
<keyword evidence="2" id="KW-0238">DNA-binding</keyword>
<evidence type="ECO:0000313" key="3">
    <source>
        <dbReference type="Proteomes" id="UP000198767"/>
    </source>
</evidence>
<dbReference type="AlphaFoldDB" id="A0A1G5QLM0"/>
<proteinExistence type="predicted"/>